<dbReference type="PROSITE" id="PS50280">
    <property type="entry name" value="SET"/>
    <property type="match status" value="1"/>
</dbReference>
<dbReference type="SMART" id="SM00317">
    <property type="entry name" value="SET"/>
    <property type="match status" value="1"/>
</dbReference>
<feature type="domain" description="SET" evidence="1">
    <location>
        <begin position="6"/>
        <end position="102"/>
    </location>
</feature>
<dbReference type="InterPro" id="IPR001214">
    <property type="entry name" value="SET_dom"/>
</dbReference>
<dbReference type="PANTHER" id="PTHR12350">
    <property type="entry name" value="HISTONE-LYSINE N-METHYLTRANSFERASE-RELATED"/>
    <property type="match status" value="1"/>
</dbReference>
<dbReference type="InterPro" id="IPR046341">
    <property type="entry name" value="SET_dom_sf"/>
</dbReference>
<gene>
    <name evidence="2" type="ORF">K493DRAFT_334488</name>
</gene>
<name>A0A1Y1YXT4_9FUNG</name>
<dbReference type="InterPro" id="IPR053201">
    <property type="entry name" value="Flavunoidine_N-MTase"/>
</dbReference>
<dbReference type="Proteomes" id="UP000193498">
    <property type="component" value="Unassembled WGS sequence"/>
</dbReference>
<dbReference type="AlphaFoldDB" id="A0A1Y1YXT4"/>
<proteinExistence type="predicted"/>
<dbReference type="Pfam" id="PF00856">
    <property type="entry name" value="SET"/>
    <property type="match status" value="1"/>
</dbReference>
<protein>
    <recommendedName>
        <fullName evidence="1">SET domain-containing protein</fullName>
    </recommendedName>
</protein>
<sequence length="150" mass="17051">MVDTKPPFKVSQSDKNIARSLRLVATREFKEGDIISKIEGKPASDICYHTVQVDEDKHIELTNDLTYCNHSCEPTTILDTTRMVVVALKDLKEGDELTFFYPSSEWDMAESFNCACGSSQCIHVVKGAKYTAPEVLSRYFINEHIRKQLE</sequence>
<dbReference type="PANTHER" id="PTHR12350:SF19">
    <property type="entry name" value="SET DOMAIN-CONTAINING PROTEIN"/>
    <property type="match status" value="1"/>
</dbReference>
<organism evidence="2 3">
    <name type="scientific">Basidiobolus meristosporus CBS 931.73</name>
    <dbReference type="NCBI Taxonomy" id="1314790"/>
    <lineage>
        <taxon>Eukaryota</taxon>
        <taxon>Fungi</taxon>
        <taxon>Fungi incertae sedis</taxon>
        <taxon>Zoopagomycota</taxon>
        <taxon>Entomophthoromycotina</taxon>
        <taxon>Basidiobolomycetes</taxon>
        <taxon>Basidiobolales</taxon>
        <taxon>Basidiobolaceae</taxon>
        <taxon>Basidiobolus</taxon>
    </lineage>
</organism>
<keyword evidence="3" id="KW-1185">Reference proteome</keyword>
<dbReference type="InParanoid" id="A0A1Y1YXT4"/>
<dbReference type="STRING" id="1314790.A0A1Y1YXT4"/>
<accession>A0A1Y1YXT4</accession>
<evidence type="ECO:0000259" key="1">
    <source>
        <dbReference type="PROSITE" id="PS50280"/>
    </source>
</evidence>
<dbReference type="SUPFAM" id="SSF82199">
    <property type="entry name" value="SET domain"/>
    <property type="match status" value="1"/>
</dbReference>
<dbReference type="OrthoDB" id="5984008at2759"/>
<evidence type="ECO:0000313" key="2">
    <source>
        <dbReference type="EMBL" id="ORY02789.1"/>
    </source>
</evidence>
<comment type="caution">
    <text evidence="2">The sequence shown here is derived from an EMBL/GenBank/DDBJ whole genome shotgun (WGS) entry which is preliminary data.</text>
</comment>
<evidence type="ECO:0000313" key="3">
    <source>
        <dbReference type="Proteomes" id="UP000193498"/>
    </source>
</evidence>
<dbReference type="EMBL" id="MCFE01000053">
    <property type="protein sequence ID" value="ORY02789.1"/>
    <property type="molecule type" value="Genomic_DNA"/>
</dbReference>
<reference evidence="2 3" key="1">
    <citation type="submission" date="2016-07" db="EMBL/GenBank/DDBJ databases">
        <title>Pervasive Adenine N6-methylation of Active Genes in Fungi.</title>
        <authorList>
            <consortium name="DOE Joint Genome Institute"/>
            <person name="Mondo S.J."/>
            <person name="Dannebaum R.O."/>
            <person name="Kuo R.C."/>
            <person name="Labutti K."/>
            <person name="Haridas S."/>
            <person name="Kuo A."/>
            <person name="Salamov A."/>
            <person name="Ahrendt S.R."/>
            <person name="Lipzen A."/>
            <person name="Sullivan W."/>
            <person name="Andreopoulos W.B."/>
            <person name="Clum A."/>
            <person name="Lindquist E."/>
            <person name="Daum C."/>
            <person name="Ramamoorthy G.K."/>
            <person name="Gryganskyi A."/>
            <person name="Culley D."/>
            <person name="Magnuson J.K."/>
            <person name="James T.Y."/>
            <person name="O'Malley M.A."/>
            <person name="Stajich J.E."/>
            <person name="Spatafora J.W."/>
            <person name="Visel A."/>
            <person name="Grigoriev I.V."/>
        </authorList>
    </citation>
    <scope>NUCLEOTIDE SEQUENCE [LARGE SCALE GENOMIC DNA]</scope>
    <source>
        <strain evidence="2 3">CBS 931.73</strain>
    </source>
</reference>
<dbReference type="Gene3D" id="2.170.270.10">
    <property type="entry name" value="SET domain"/>
    <property type="match status" value="1"/>
</dbReference>